<dbReference type="EMBL" id="SSTD01018108">
    <property type="protein sequence ID" value="TYJ98298.1"/>
    <property type="molecule type" value="Genomic_DNA"/>
</dbReference>
<accession>A0A5D3BJE0</accession>
<reference evidence="1 2" key="1">
    <citation type="submission" date="2019-08" db="EMBL/GenBank/DDBJ databases">
        <title>Draft genome sequences of two oriental melons (Cucumis melo L. var makuwa).</title>
        <authorList>
            <person name="Kwon S.-Y."/>
        </authorList>
    </citation>
    <scope>NUCLEOTIDE SEQUENCE [LARGE SCALE GENOMIC DNA]</scope>
    <source>
        <strain evidence="2">cv. Chang Bougi</strain>
        <tissue evidence="1">Leaf</tissue>
    </source>
</reference>
<comment type="caution">
    <text evidence="1">The sequence shown here is derived from an EMBL/GenBank/DDBJ whole genome shotgun (WGS) entry which is preliminary data.</text>
</comment>
<gene>
    <name evidence="1" type="ORF">E5676_scaffold232G00120</name>
</gene>
<protein>
    <submittedName>
        <fullName evidence="1">Uncharacterized protein</fullName>
    </submittedName>
</protein>
<dbReference type="AlphaFoldDB" id="A0A5D3BJE0"/>
<sequence length="131" mass="15016">MLCRVIGIFFGVVHLYRGIKSTKDAKQSYWPEEWVASKGQPTGEKEWLRNRLIPSGLMELLLGLSHSYYKNEMRPQLNSRPRLLTTNTRNSLMVEHSLAKAEVKGSSTSFRSCLRPLMLTSRVHQAPSERV</sequence>
<proteinExistence type="predicted"/>
<evidence type="ECO:0000313" key="1">
    <source>
        <dbReference type="EMBL" id="TYJ98298.1"/>
    </source>
</evidence>
<dbReference type="Proteomes" id="UP000321947">
    <property type="component" value="Unassembled WGS sequence"/>
</dbReference>
<organism evidence="1 2">
    <name type="scientific">Cucumis melo var. makuwa</name>
    <name type="common">Oriental melon</name>
    <dbReference type="NCBI Taxonomy" id="1194695"/>
    <lineage>
        <taxon>Eukaryota</taxon>
        <taxon>Viridiplantae</taxon>
        <taxon>Streptophyta</taxon>
        <taxon>Embryophyta</taxon>
        <taxon>Tracheophyta</taxon>
        <taxon>Spermatophyta</taxon>
        <taxon>Magnoliopsida</taxon>
        <taxon>eudicotyledons</taxon>
        <taxon>Gunneridae</taxon>
        <taxon>Pentapetalae</taxon>
        <taxon>rosids</taxon>
        <taxon>fabids</taxon>
        <taxon>Cucurbitales</taxon>
        <taxon>Cucurbitaceae</taxon>
        <taxon>Benincaseae</taxon>
        <taxon>Cucumis</taxon>
    </lineage>
</organism>
<evidence type="ECO:0000313" key="2">
    <source>
        <dbReference type="Proteomes" id="UP000321947"/>
    </source>
</evidence>
<name>A0A5D3BJE0_CUCMM</name>